<dbReference type="GeneID" id="106154133"/>
<dbReference type="SUPFAM" id="SSF103473">
    <property type="entry name" value="MFS general substrate transporter"/>
    <property type="match status" value="1"/>
</dbReference>
<proteinExistence type="inferred from homology"/>
<dbReference type="AlphaFoldDB" id="A0A1S3HCV0"/>
<evidence type="ECO:0000256" key="2">
    <source>
        <dbReference type="ARBA" id="ARBA00007467"/>
    </source>
</evidence>
<dbReference type="InterPro" id="IPR018460">
    <property type="entry name" value="Battenin_disease_Cln3_subgr"/>
</dbReference>
<evidence type="ECO:0000313" key="8">
    <source>
        <dbReference type="Proteomes" id="UP000085678"/>
    </source>
</evidence>
<feature type="transmembrane region" description="Helical" evidence="7">
    <location>
        <begin position="161"/>
        <end position="183"/>
    </location>
</feature>
<keyword evidence="6 7" id="KW-0472">Membrane</keyword>
<dbReference type="KEGG" id="lak:106154133"/>
<feature type="transmembrane region" description="Helical" evidence="7">
    <location>
        <begin position="357"/>
        <end position="376"/>
    </location>
</feature>
<dbReference type="GO" id="GO:0051453">
    <property type="term" value="P:regulation of intracellular pH"/>
    <property type="evidence" value="ECO:0007669"/>
    <property type="project" value="TreeGrafter"/>
</dbReference>
<evidence type="ECO:0000256" key="3">
    <source>
        <dbReference type="ARBA" id="ARBA00022448"/>
    </source>
</evidence>
<evidence type="ECO:0000256" key="7">
    <source>
        <dbReference type="RuleBase" id="RU361113"/>
    </source>
</evidence>
<feature type="transmembrane region" description="Helical" evidence="7">
    <location>
        <begin position="78"/>
        <end position="102"/>
    </location>
</feature>
<dbReference type="GO" id="GO:0007040">
    <property type="term" value="P:lysosome organization"/>
    <property type="evidence" value="ECO:0007669"/>
    <property type="project" value="TreeGrafter"/>
</dbReference>
<evidence type="ECO:0000256" key="1">
    <source>
        <dbReference type="ARBA" id="ARBA00004127"/>
    </source>
</evidence>
<keyword evidence="7" id="KW-0458">Lysosome</keyword>
<feature type="transmembrane region" description="Helical" evidence="7">
    <location>
        <begin position="114"/>
        <end position="141"/>
    </location>
</feature>
<dbReference type="PANTHER" id="PTHR10981">
    <property type="entry name" value="BATTENIN"/>
    <property type="match status" value="1"/>
</dbReference>
<dbReference type="OMA" id="CVPEITS"/>
<dbReference type="PRINTS" id="PR01315">
    <property type="entry name" value="BATTENIN"/>
</dbReference>
<keyword evidence="5 7" id="KW-1133">Transmembrane helix</keyword>
<dbReference type="GO" id="GO:0012505">
    <property type="term" value="C:endomembrane system"/>
    <property type="evidence" value="ECO:0007669"/>
    <property type="project" value="UniProtKB-SubCell"/>
</dbReference>
<dbReference type="FunCoup" id="A0A1S3HCV0">
    <property type="interactions" value="164"/>
</dbReference>
<dbReference type="RefSeq" id="XP_013383853.1">
    <property type="nucleotide sequence ID" value="XM_013528399.1"/>
</dbReference>
<name>A0A1S3HCV0_LINAN</name>
<accession>A0A1S3HCV0</accession>
<dbReference type="InParanoid" id="A0A1S3HCV0"/>
<feature type="transmembrane region" description="Helical" evidence="7">
    <location>
        <begin position="195"/>
        <end position="214"/>
    </location>
</feature>
<organism evidence="8 9">
    <name type="scientific">Lingula anatina</name>
    <name type="common">Brachiopod</name>
    <name type="synonym">Lingula unguis</name>
    <dbReference type="NCBI Taxonomy" id="7574"/>
    <lineage>
        <taxon>Eukaryota</taxon>
        <taxon>Metazoa</taxon>
        <taxon>Spiralia</taxon>
        <taxon>Lophotrochozoa</taxon>
        <taxon>Brachiopoda</taxon>
        <taxon>Linguliformea</taxon>
        <taxon>Lingulata</taxon>
        <taxon>Lingulida</taxon>
        <taxon>Linguloidea</taxon>
        <taxon>Lingulidae</taxon>
        <taxon>Lingula</taxon>
    </lineage>
</organism>
<dbReference type="Pfam" id="PF02487">
    <property type="entry name" value="CLN3"/>
    <property type="match status" value="1"/>
</dbReference>
<dbReference type="InterPro" id="IPR003492">
    <property type="entry name" value="Battenin_disease_Cln3"/>
</dbReference>
<dbReference type="OrthoDB" id="5965864at2759"/>
<dbReference type="PANTHER" id="PTHR10981:SF0">
    <property type="entry name" value="BATTENIN"/>
    <property type="match status" value="1"/>
</dbReference>
<evidence type="ECO:0000313" key="9">
    <source>
        <dbReference type="RefSeq" id="XP_013383853.1"/>
    </source>
</evidence>
<evidence type="ECO:0000256" key="6">
    <source>
        <dbReference type="ARBA" id="ARBA00023136"/>
    </source>
</evidence>
<gene>
    <name evidence="9" type="primary">LOC106154133</name>
</gene>
<dbReference type="STRING" id="7574.A0A1S3HCV0"/>
<evidence type="ECO:0000256" key="4">
    <source>
        <dbReference type="ARBA" id="ARBA00022692"/>
    </source>
</evidence>
<sequence length="424" mass="46746">MNFIDSDSEENPPRLPPSKWTLRRNLVGFWLFGLCNNYPYVIMLSAAMTILHDNGLPSGDVQTNTSSNSSRHLHCNPIGTGAVLLADILPVIIIKATAPFFIHRVQYNVRVALVILFGAASFLTVAFSLEVWLSLLGVVFASVSGGLGELTFLQLTTFYDVHTVSAFASGTGGAGLFGALSYAGLRTAKVSPRNSILIMLVIPVAMAIAFYIILVKPPQLGGHCFGGREYSLLAPGQESSSYQESGKTGAAMSRYTFKEKLFLIKPLLKYMVPLTLVYFAEYLINQGLYELVNFEDIWLTNDEQYEWYQMDYQLGVFISRSSGSVLPINRLWILPILQFVNLGVFTSDAILRYMPSIWIVLMLIFWEGLLGGAAYVNTFRKIREEIPADHREFSLGVASLGDALGIAVAGMVSIPLHVVLCDNV</sequence>
<keyword evidence="3" id="KW-0813">Transport</keyword>
<dbReference type="Proteomes" id="UP000085678">
    <property type="component" value="Unplaced"/>
</dbReference>
<feature type="transmembrane region" description="Helical" evidence="7">
    <location>
        <begin position="267"/>
        <end position="284"/>
    </location>
</feature>
<feature type="transmembrane region" description="Helical" evidence="7">
    <location>
        <begin position="27"/>
        <end position="51"/>
    </location>
</feature>
<evidence type="ECO:0000256" key="5">
    <source>
        <dbReference type="ARBA" id="ARBA00022989"/>
    </source>
</evidence>
<keyword evidence="8" id="KW-1185">Reference proteome</keyword>
<comment type="similarity">
    <text evidence="2 7">Belongs to the battenin family.</text>
</comment>
<comment type="subcellular location">
    <subcellularLocation>
        <location evidence="1">Endomembrane system</location>
        <topology evidence="1">Multi-pass membrane protein</topology>
    </subcellularLocation>
    <subcellularLocation>
        <location evidence="7">Lysosome membrane</location>
        <topology evidence="7">Multi-pass membrane protein</topology>
    </subcellularLocation>
</comment>
<keyword evidence="4 7" id="KW-0812">Transmembrane</keyword>
<dbReference type="InterPro" id="IPR036259">
    <property type="entry name" value="MFS_trans_sf"/>
</dbReference>
<feature type="transmembrane region" description="Helical" evidence="7">
    <location>
        <begin position="397"/>
        <end position="420"/>
    </location>
</feature>
<reference evidence="9" key="1">
    <citation type="submission" date="2025-08" db="UniProtKB">
        <authorList>
            <consortium name="RefSeq"/>
        </authorList>
    </citation>
    <scope>IDENTIFICATION</scope>
    <source>
        <tissue evidence="9">Gonads</tissue>
    </source>
</reference>
<protein>
    <recommendedName>
        <fullName evidence="7">Battenin</fullName>
    </recommendedName>
</protein>
<dbReference type="GO" id="GO:0005765">
    <property type="term" value="C:lysosomal membrane"/>
    <property type="evidence" value="ECO:0007669"/>
    <property type="project" value="UniProtKB-SubCell"/>
</dbReference>
<dbReference type="PIRSF" id="PIRSF015974">
    <property type="entry name" value="CLN3_BTN1"/>
    <property type="match status" value="1"/>
</dbReference>